<dbReference type="PaxDb" id="2903-EOD17598"/>
<dbReference type="SUPFAM" id="SSF48403">
    <property type="entry name" value="Ankyrin repeat"/>
    <property type="match status" value="1"/>
</dbReference>
<proteinExistence type="predicted"/>
<accession>A0A0D3J263</accession>
<name>A0A0D3J263_EMIH1</name>
<dbReference type="RefSeq" id="XP_005770027.1">
    <property type="nucleotide sequence ID" value="XM_005769970.1"/>
</dbReference>
<keyword evidence="2 3" id="KW-0040">ANK repeat</keyword>
<sequence length="246" mass="26725">MTCPTSEPPTSCEDIENIISVGGCAAACTGAVERYIKTSLVGHVTEQDCSYLLPADVISLLLDTGVDPNTQYMGMTPLALAASNAALPIVEALIAHGADVNAPYEIRGADGETLAELYRFYWKWNLKKRYLKSEEQEQEEAASCHESALRTMKALAAAGAELLPSDPAQLTPLQAAQTMHMRFTMPGYMTPLKENPLYSLGPQYFVENVQNTADASRDVVDLLTLMAAGAEQTGTFRAWDGRWASR</sequence>
<protein>
    <recommendedName>
        <fullName evidence="6">Ankyrin repeat protein</fullName>
    </recommendedName>
</protein>
<organism evidence="4 5">
    <name type="scientific">Emiliania huxleyi (strain CCMP1516)</name>
    <dbReference type="NCBI Taxonomy" id="280463"/>
    <lineage>
        <taxon>Eukaryota</taxon>
        <taxon>Haptista</taxon>
        <taxon>Haptophyta</taxon>
        <taxon>Prymnesiophyceae</taxon>
        <taxon>Isochrysidales</taxon>
        <taxon>Noelaerhabdaceae</taxon>
        <taxon>Emiliania</taxon>
    </lineage>
</organism>
<dbReference type="PROSITE" id="PS50088">
    <property type="entry name" value="ANK_REPEAT"/>
    <property type="match status" value="1"/>
</dbReference>
<dbReference type="KEGG" id="ehx:EMIHUDRAFT_458954"/>
<dbReference type="InterPro" id="IPR036770">
    <property type="entry name" value="Ankyrin_rpt-contain_sf"/>
</dbReference>
<dbReference type="AlphaFoldDB" id="A0A0D3J263"/>
<dbReference type="HOGENOM" id="CLU_1130810_0_0_1"/>
<evidence type="ECO:0008006" key="6">
    <source>
        <dbReference type="Google" id="ProtNLM"/>
    </source>
</evidence>
<dbReference type="PROSITE" id="PS50297">
    <property type="entry name" value="ANK_REP_REGION"/>
    <property type="match status" value="1"/>
</dbReference>
<keyword evidence="5" id="KW-1185">Reference proteome</keyword>
<dbReference type="EnsemblProtists" id="EOD17598">
    <property type="protein sequence ID" value="EOD17598"/>
    <property type="gene ID" value="EMIHUDRAFT_458954"/>
</dbReference>
<evidence type="ECO:0000256" key="2">
    <source>
        <dbReference type="ARBA" id="ARBA00023043"/>
    </source>
</evidence>
<evidence type="ECO:0000313" key="5">
    <source>
        <dbReference type="Proteomes" id="UP000013827"/>
    </source>
</evidence>
<dbReference type="SMART" id="SM00248">
    <property type="entry name" value="ANK"/>
    <property type="match status" value="1"/>
</dbReference>
<dbReference type="InterPro" id="IPR002110">
    <property type="entry name" value="Ankyrin_rpt"/>
</dbReference>
<dbReference type="Proteomes" id="UP000013827">
    <property type="component" value="Unassembled WGS sequence"/>
</dbReference>
<feature type="repeat" description="ANK" evidence="3">
    <location>
        <begin position="73"/>
        <end position="105"/>
    </location>
</feature>
<dbReference type="Pfam" id="PF12796">
    <property type="entry name" value="Ank_2"/>
    <property type="match status" value="1"/>
</dbReference>
<reference evidence="5" key="1">
    <citation type="journal article" date="2013" name="Nature">
        <title>Pan genome of the phytoplankton Emiliania underpins its global distribution.</title>
        <authorList>
            <person name="Read B.A."/>
            <person name="Kegel J."/>
            <person name="Klute M.J."/>
            <person name="Kuo A."/>
            <person name="Lefebvre S.C."/>
            <person name="Maumus F."/>
            <person name="Mayer C."/>
            <person name="Miller J."/>
            <person name="Monier A."/>
            <person name="Salamov A."/>
            <person name="Young J."/>
            <person name="Aguilar M."/>
            <person name="Claverie J.M."/>
            <person name="Frickenhaus S."/>
            <person name="Gonzalez K."/>
            <person name="Herman E.K."/>
            <person name="Lin Y.C."/>
            <person name="Napier J."/>
            <person name="Ogata H."/>
            <person name="Sarno A.F."/>
            <person name="Shmutz J."/>
            <person name="Schroeder D."/>
            <person name="de Vargas C."/>
            <person name="Verret F."/>
            <person name="von Dassow P."/>
            <person name="Valentin K."/>
            <person name="Van de Peer Y."/>
            <person name="Wheeler G."/>
            <person name="Dacks J.B."/>
            <person name="Delwiche C.F."/>
            <person name="Dyhrman S.T."/>
            <person name="Glockner G."/>
            <person name="John U."/>
            <person name="Richards T."/>
            <person name="Worden A.Z."/>
            <person name="Zhang X."/>
            <person name="Grigoriev I.V."/>
            <person name="Allen A.E."/>
            <person name="Bidle K."/>
            <person name="Borodovsky M."/>
            <person name="Bowler C."/>
            <person name="Brownlee C."/>
            <person name="Cock J.M."/>
            <person name="Elias M."/>
            <person name="Gladyshev V.N."/>
            <person name="Groth M."/>
            <person name="Guda C."/>
            <person name="Hadaegh A."/>
            <person name="Iglesias-Rodriguez M.D."/>
            <person name="Jenkins J."/>
            <person name="Jones B.M."/>
            <person name="Lawson T."/>
            <person name="Leese F."/>
            <person name="Lindquist E."/>
            <person name="Lobanov A."/>
            <person name="Lomsadze A."/>
            <person name="Malik S.B."/>
            <person name="Marsh M.E."/>
            <person name="Mackinder L."/>
            <person name="Mock T."/>
            <person name="Mueller-Roeber B."/>
            <person name="Pagarete A."/>
            <person name="Parker M."/>
            <person name="Probert I."/>
            <person name="Quesneville H."/>
            <person name="Raines C."/>
            <person name="Rensing S.A."/>
            <person name="Riano-Pachon D.M."/>
            <person name="Richier S."/>
            <person name="Rokitta S."/>
            <person name="Shiraiwa Y."/>
            <person name="Soanes D.M."/>
            <person name="van der Giezen M."/>
            <person name="Wahlund T.M."/>
            <person name="Williams B."/>
            <person name="Wilson W."/>
            <person name="Wolfe G."/>
            <person name="Wurch L.L."/>
        </authorList>
    </citation>
    <scope>NUCLEOTIDE SEQUENCE</scope>
</reference>
<keyword evidence="1" id="KW-0677">Repeat</keyword>
<dbReference type="Gene3D" id="1.25.40.20">
    <property type="entry name" value="Ankyrin repeat-containing domain"/>
    <property type="match status" value="1"/>
</dbReference>
<dbReference type="GeneID" id="17263743"/>
<reference evidence="4" key="2">
    <citation type="submission" date="2024-10" db="UniProtKB">
        <authorList>
            <consortium name="EnsemblProtists"/>
        </authorList>
    </citation>
    <scope>IDENTIFICATION</scope>
</reference>
<evidence type="ECO:0000313" key="4">
    <source>
        <dbReference type="EnsemblProtists" id="EOD17598"/>
    </source>
</evidence>
<evidence type="ECO:0000256" key="1">
    <source>
        <dbReference type="ARBA" id="ARBA00022737"/>
    </source>
</evidence>
<dbReference type="PANTHER" id="PTHR24171">
    <property type="entry name" value="ANKYRIN REPEAT DOMAIN-CONTAINING PROTEIN 39-RELATED"/>
    <property type="match status" value="1"/>
</dbReference>
<evidence type="ECO:0000256" key="3">
    <source>
        <dbReference type="PROSITE-ProRule" id="PRU00023"/>
    </source>
</evidence>